<feature type="region of interest" description="Disordered" evidence="1">
    <location>
        <begin position="74"/>
        <end position="103"/>
    </location>
</feature>
<name>A0ABV8VIU2_9NOCA</name>
<accession>A0ABV8VIU2</accession>
<feature type="compositionally biased region" description="Basic and acidic residues" evidence="1">
    <location>
        <begin position="225"/>
        <end position="238"/>
    </location>
</feature>
<feature type="compositionally biased region" description="Basic and acidic residues" evidence="1">
    <location>
        <begin position="263"/>
        <end position="273"/>
    </location>
</feature>
<protein>
    <recommendedName>
        <fullName evidence="4">Condensation domain-containing protein</fullName>
    </recommendedName>
</protein>
<evidence type="ECO:0000256" key="1">
    <source>
        <dbReference type="SAM" id="MobiDB-lite"/>
    </source>
</evidence>
<evidence type="ECO:0008006" key="4">
    <source>
        <dbReference type="Google" id="ProtNLM"/>
    </source>
</evidence>
<sequence>MDRLTVIDEIFLRTHRGLGTPIALQGLWRTSTPMEPALLHRIHDRLRRGPLGRRVIRPRIPGARRAWQPTTRAHPLDLLPNHSATRTDWPTTAATRTPDSTARCDHTGGKADVCSYYDAGSGPLAASAISGWADSLGFDLDPEHSPGWRLSAAPLADGGTVVALTCSHSLADARGLIHAVGYALESLDVADTARTRVRTKHRPADHREATSTDREVASADPEVTPTDREFWSAEHEVEPADGQIRPGKHDIESVNRQLPPAKHKTESTDRKSQSCEGEAGLSDWADARAQWSTILGGTVRALRHGVPKPPPTSAPEPSTGRAVHSTLLTFDADAWDTTAAAFAGTPNSLFIYLVANILWENGFAHDTISASLPVDTRDEPRVDNDLAMTEIAIVRADTPATIRDKARAAYLHRMSSPAGLPEQILQVLPDRWAYALSKGAGERDILCSNIGTLPGTLRTIGPHHATRVAARAIHPGLTAFPRTRLSGYLSRLTGTYTLALVDLGEHDETFDAATVRVLAATGLHPTAW</sequence>
<feature type="compositionally biased region" description="Basic and acidic residues" evidence="1">
    <location>
        <begin position="205"/>
        <end position="217"/>
    </location>
</feature>
<dbReference type="RefSeq" id="WP_378562778.1">
    <property type="nucleotide sequence ID" value="NZ_JBHSDL010000014.1"/>
</dbReference>
<feature type="compositionally biased region" description="Polar residues" evidence="1">
    <location>
        <begin position="82"/>
        <end position="100"/>
    </location>
</feature>
<dbReference type="EMBL" id="JBHSDL010000014">
    <property type="protein sequence ID" value="MFC4375676.1"/>
    <property type="molecule type" value="Genomic_DNA"/>
</dbReference>
<comment type="caution">
    <text evidence="2">The sequence shown here is derived from an EMBL/GenBank/DDBJ whole genome shotgun (WGS) entry which is preliminary data.</text>
</comment>
<proteinExistence type="predicted"/>
<evidence type="ECO:0000313" key="2">
    <source>
        <dbReference type="EMBL" id="MFC4375676.1"/>
    </source>
</evidence>
<dbReference type="Proteomes" id="UP001595844">
    <property type="component" value="Unassembled WGS sequence"/>
</dbReference>
<feature type="region of interest" description="Disordered" evidence="1">
    <location>
        <begin position="196"/>
        <end position="275"/>
    </location>
</feature>
<reference evidence="3" key="1">
    <citation type="journal article" date="2019" name="Int. J. Syst. Evol. Microbiol.">
        <title>The Global Catalogue of Microorganisms (GCM) 10K type strain sequencing project: providing services to taxonomists for standard genome sequencing and annotation.</title>
        <authorList>
            <consortium name="The Broad Institute Genomics Platform"/>
            <consortium name="The Broad Institute Genome Sequencing Center for Infectious Disease"/>
            <person name="Wu L."/>
            <person name="Ma J."/>
        </authorList>
    </citation>
    <scope>NUCLEOTIDE SEQUENCE [LARGE SCALE GENOMIC DNA]</scope>
    <source>
        <strain evidence="3">IBRC-M 10490</strain>
    </source>
</reference>
<evidence type="ECO:0000313" key="3">
    <source>
        <dbReference type="Proteomes" id="UP001595844"/>
    </source>
</evidence>
<gene>
    <name evidence="2" type="ORF">ACFO5K_16370</name>
</gene>
<keyword evidence="3" id="KW-1185">Reference proteome</keyword>
<organism evidence="2 3">
    <name type="scientific">Nocardia halotolerans</name>
    <dbReference type="NCBI Taxonomy" id="1755878"/>
    <lineage>
        <taxon>Bacteria</taxon>
        <taxon>Bacillati</taxon>
        <taxon>Actinomycetota</taxon>
        <taxon>Actinomycetes</taxon>
        <taxon>Mycobacteriales</taxon>
        <taxon>Nocardiaceae</taxon>
        <taxon>Nocardia</taxon>
    </lineage>
</organism>